<dbReference type="CDD" id="cd00070">
    <property type="entry name" value="GLECT"/>
    <property type="match status" value="1"/>
</dbReference>
<dbReference type="InterPro" id="IPR013320">
    <property type="entry name" value="ConA-like_dom_sf"/>
</dbReference>
<evidence type="ECO:0000256" key="2">
    <source>
        <dbReference type="ARBA" id="ARBA00022737"/>
    </source>
</evidence>
<dbReference type="EMBL" id="JAGTTL010000033">
    <property type="protein sequence ID" value="KAK6296292.1"/>
    <property type="molecule type" value="Genomic_DNA"/>
</dbReference>
<dbReference type="FunFam" id="2.60.120.200:FF:000124">
    <property type="entry name" value="Galectin-4"/>
    <property type="match status" value="1"/>
</dbReference>
<name>A0AAN8KRZ2_9TELE</name>
<dbReference type="Pfam" id="PF00337">
    <property type="entry name" value="Gal-bind_lectin"/>
    <property type="match status" value="1"/>
</dbReference>
<dbReference type="InterPro" id="IPR044156">
    <property type="entry name" value="Galectin-like"/>
</dbReference>
<evidence type="ECO:0000256" key="1">
    <source>
        <dbReference type="ARBA" id="ARBA00022734"/>
    </source>
</evidence>
<accession>A0AAN8KRZ2</accession>
<dbReference type="SUPFAM" id="SSF49899">
    <property type="entry name" value="Concanavalin A-like lectins/glucanases"/>
    <property type="match status" value="1"/>
</dbReference>
<evidence type="ECO:0000313" key="5">
    <source>
        <dbReference type="EMBL" id="KAK6296292.1"/>
    </source>
</evidence>
<feature type="domain" description="Galectin" evidence="4">
    <location>
        <begin position="18"/>
        <end position="161"/>
    </location>
</feature>
<dbReference type="AlphaFoldDB" id="A0AAN8KRZ2"/>
<evidence type="ECO:0000259" key="4">
    <source>
        <dbReference type="PROSITE" id="PS51304"/>
    </source>
</evidence>
<protein>
    <recommendedName>
        <fullName evidence="3">Galectin</fullName>
    </recommendedName>
</protein>
<evidence type="ECO:0000256" key="3">
    <source>
        <dbReference type="RuleBase" id="RU102079"/>
    </source>
</evidence>
<dbReference type="InterPro" id="IPR001079">
    <property type="entry name" value="Galectin_CRD"/>
</dbReference>
<dbReference type="SMART" id="SM00276">
    <property type="entry name" value="GLECT"/>
    <property type="match status" value="1"/>
</dbReference>
<gene>
    <name evidence="5" type="ORF">J4Q44_G00340050</name>
</gene>
<dbReference type="SMART" id="SM00908">
    <property type="entry name" value="Gal-bind_lectin"/>
    <property type="match status" value="1"/>
</dbReference>
<dbReference type="GO" id="GO:0030246">
    <property type="term" value="F:carbohydrate binding"/>
    <property type="evidence" value="ECO:0007669"/>
    <property type="project" value="UniProtKB-UniRule"/>
</dbReference>
<dbReference type="PANTHER" id="PTHR11346">
    <property type="entry name" value="GALECTIN"/>
    <property type="match status" value="1"/>
</dbReference>
<proteinExistence type="predicted"/>
<evidence type="ECO:0000313" key="6">
    <source>
        <dbReference type="Proteomes" id="UP001356427"/>
    </source>
</evidence>
<comment type="caution">
    <text evidence="5">The sequence shown here is derived from an EMBL/GenBank/DDBJ whole genome shotgun (WGS) entry which is preliminary data.</text>
</comment>
<reference evidence="5 6" key="1">
    <citation type="submission" date="2021-04" db="EMBL/GenBank/DDBJ databases">
        <authorList>
            <person name="De Guttry C."/>
            <person name="Zahm M."/>
            <person name="Klopp C."/>
            <person name="Cabau C."/>
            <person name="Louis A."/>
            <person name="Berthelot C."/>
            <person name="Parey E."/>
            <person name="Roest Crollius H."/>
            <person name="Montfort J."/>
            <person name="Robinson-Rechavi M."/>
            <person name="Bucao C."/>
            <person name="Bouchez O."/>
            <person name="Gislard M."/>
            <person name="Lluch J."/>
            <person name="Milhes M."/>
            <person name="Lampietro C."/>
            <person name="Lopez Roques C."/>
            <person name="Donnadieu C."/>
            <person name="Braasch I."/>
            <person name="Desvignes T."/>
            <person name="Postlethwait J."/>
            <person name="Bobe J."/>
            <person name="Wedekind C."/>
            <person name="Guiguen Y."/>
        </authorList>
    </citation>
    <scope>NUCLEOTIDE SEQUENCE [LARGE SCALE GENOMIC DNA]</scope>
    <source>
        <strain evidence="5">Cs_M1</strain>
        <tissue evidence="5">Blood</tissue>
    </source>
</reference>
<organism evidence="5 6">
    <name type="scientific">Coregonus suidteri</name>
    <dbReference type="NCBI Taxonomy" id="861788"/>
    <lineage>
        <taxon>Eukaryota</taxon>
        <taxon>Metazoa</taxon>
        <taxon>Chordata</taxon>
        <taxon>Craniata</taxon>
        <taxon>Vertebrata</taxon>
        <taxon>Euteleostomi</taxon>
        <taxon>Actinopterygii</taxon>
        <taxon>Neopterygii</taxon>
        <taxon>Teleostei</taxon>
        <taxon>Protacanthopterygii</taxon>
        <taxon>Salmoniformes</taxon>
        <taxon>Salmonidae</taxon>
        <taxon>Coregoninae</taxon>
        <taxon>Coregonus</taxon>
    </lineage>
</organism>
<keyword evidence="2" id="KW-0677">Repeat</keyword>
<dbReference type="Gene3D" id="2.60.120.200">
    <property type="match status" value="1"/>
</dbReference>
<keyword evidence="1 3" id="KW-0430">Lectin</keyword>
<sequence length="166" mass="18198">MFVAPPGYQPVYNPCIPYVGPIYGGLRSGMSVYIQGVIPHKITSFHINLQCGESEGSDVGFHFSPRFDSWDKVVFNSCQEGKWGSEEETHHMPFSKGDAFEMVIIINQEGYQACTPYSLMIPGGMCTIRRTQSAIRGMVPLGANRCFYPLGKPAGSGIAVKRAALL</sequence>
<dbReference type="Proteomes" id="UP001356427">
    <property type="component" value="Unassembled WGS sequence"/>
</dbReference>
<keyword evidence="6" id="KW-1185">Reference proteome</keyword>
<dbReference type="PROSITE" id="PS51304">
    <property type="entry name" value="GALECTIN"/>
    <property type="match status" value="1"/>
</dbReference>
<dbReference type="PANTHER" id="PTHR11346:SF32">
    <property type="entry name" value="GALECTIN-4"/>
    <property type="match status" value="1"/>
</dbReference>